<name>A0ABW1JMP9_9NOCA</name>
<organism evidence="1 2">
    <name type="scientific">Nocardia lasii</name>
    <dbReference type="NCBI Taxonomy" id="1616107"/>
    <lineage>
        <taxon>Bacteria</taxon>
        <taxon>Bacillati</taxon>
        <taxon>Actinomycetota</taxon>
        <taxon>Actinomycetes</taxon>
        <taxon>Mycobacteriales</taxon>
        <taxon>Nocardiaceae</taxon>
        <taxon>Nocardia</taxon>
    </lineage>
</organism>
<sequence>MSKAVAISKHDLNTALVRAGYEPVGDAVYRSGVAKVNAGVKSKVELAMFLTQVLWESGGLKRRIGADDEPQAFGEGSEAKFAVIEPGLGGPRAPWHGIYLELVSVVGVDAPKLGWQQ</sequence>
<accession>A0ABW1JMP9</accession>
<proteinExistence type="predicted"/>
<dbReference type="Proteomes" id="UP001596223">
    <property type="component" value="Unassembled WGS sequence"/>
</dbReference>
<keyword evidence="2" id="KW-1185">Reference proteome</keyword>
<dbReference type="EMBL" id="JBHSQN010000002">
    <property type="protein sequence ID" value="MFC6010475.1"/>
    <property type="molecule type" value="Genomic_DNA"/>
</dbReference>
<reference evidence="2" key="1">
    <citation type="journal article" date="2019" name="Int. J. Syst. Evol. Microbiol.">
        <title>The Global Catalogue of Microorganisms (GCM) 10K type strain sequencing project: providing services to taxonomists for standard genome sequencing and annotation.</title>
        <authorList>
            <consortium name="The Broad Institute Genomics Platform"/>
            <consortium name="The Broad Institute Genome Sequencing Center for Infectious Disease"/>
            <person name="Wu L."/>
            <person name="Ma J."/>
        </authorList>
    </citation>
    <scope>NUCLEOTIDE SEQUENCE [LARGE SCALE GENOMIC DNA]</scope>
    <source>
        <strain evidence="2">CCUG 36956</strain>
    </source>
</reference>
<gene>
    <name evidence="1" type="ORF">ACFP3H_05390</name>
</gene>
<dbReference type="RefSeq" id="WP_378600439.1">
    <property type="nucleotide sequence ID" value="NZ_JBHSQN010000002.1"/>
</dbReference>
<protein>
    <submittedName>
        <fullName evidence="1">Uncharacterized protein</fullName>
    </submittedName>
</protein>
<comment type="caution">
    <text evidence="1">The sequence shown here is derived from an EMBL/GenBank/DDBJ whole genome shotgun (WGS) entry which is preliminary data.</text>
</comment>
<evidence type="ECO:0000313" key="1">
    <source>
        <dbReference type="EMBL" id="MFC6010475.1"/>
    </source>
</evidence>
<evidence type="ECO:0000313" key="2">
    <source>
        <dbReference type="Proteomes" id="UP001596223"/>
    </source>
</evidence>